<dbReference type="Pfam" id="PF13568">
    <property type="entry name" value="OMP_b-brl_2"/>
    <property type="match status" value="1"/>
</dbReference>
<feature type="chain" id="PRO_5012656625" description="Outer membrane protein beta-barrel domain-containing protein" evidence="1">
    <location>
        <begin position="19"/>
        <end position="229"/>
    </location>
</feature>
<feature type="domain" description="Outer membrane protein beta-barrel" evidence="2">
    <location>
        <begin position="18"/>
        <end position="205"/>
    </location>
</feature>
<dbReference type="InterPro" id="IPR025665">
    <property type="entry name" value="Beta-barrel_OMP_2"/>
</dbReference>
<proteinExistence type="predicted"/>
<dbReference type="STRING" id="1850252.LPB136_12610"/>
<evidence type="ECO:0000256" key="1">
    <source>
        <dbReference type="SAM" id="SignalP"/>
    </source>
</evidence>
<dbReference type="AlphaFoldDB" id="A0A1L3JM15"/>
<accession>A0A1L3JM15</accession>
<evidence type="ECO:0000259" key="2">
    <source>
        <dbReference type="Pfam" id="PF13568"/>
    </source>
</evidence>
<reference evidence="3 4" key="1">
    <citation type="submission" date="2016-11" db="EMBL/GenBank/DDBJ databases">
        <title>Tenacibaculum sp. LPB0136, isolated from marine environment.</title>
        <authorList>
            <person name="Kim E."/>
            <person name="Yi H."/>
        </authorList>
    </citation>
    <scope>NUCLEOTIDE SEQUENCE [LARGE SCALE GENOMIC DNA]</scope>
    <source>
        <strain evidence="3 4">LPB0136</strain>
    </source>
</reference>
<name>A0A1L3JM15_9FLAO</name>
<dbReference type="KEGG" id="ten:LPB136_12610"/>
<dbReference type="RefSeq" id="WP_072556684.1">
    <property type="nucleotide sequence ID" value="NZ_CP018155.1"/>
</dbReference>
<dbReference type="Proteomes" id="UP000181898">
    <property type="component" value="Chromosome"/>
</dbReference>
<keyword evidence="4" id="KW-1185">Reference proteome</keyword>
<gene>
    <name evidence="3" type="ORF">LPB136_12610</name>
</gene>
<dbReference type="EMBL" id="CP018155">
    <property type="protein sequence ID" value="APG66161.1"/>
    <property type="molecule type" value="Genomic_DNA"/>
</dbReference>
<feature type="signal peptide" evidence="1">
    <location>
        <begin position="1"/>
        <end position="18"/>
    </location>
</feature>
<keyword evidence="1" id="KW-0732">Signal</keyword>
<evidence type="ECO:0000313" key="3">
    <source>
        <dbReference type="EMBL" id="APG66161.1"/>
    </source>
</evidence>
<sequence>MKNLFLLFFIFFSTLSFSQEEDFQTNDSLKVDTKYLEDQLYLTITYNTLSNQPNMVTDSGFSYGISAGFIKDLPLNTKRNFAFGIGLGYGFDSFNHGLKVMENNNQTSFEIDNTLMSNKFVVHNIELPLELRWRNSTPTKYAFWRIYAGVKLTYNFSNNFTYVSNNDSFEFNNISSFKKFQTGLMLSAGYDAFNLHFYYGLTPLFKDSFIGNDSIDTKILKFGLTFYIL</sequence>
<organism evidence="3 4">
    <name type="scientific">Tenacibaculum todarodis</name>
    <dbReference type="NCBI Taxonomy" id="1850252"/>
    <lineage>
        <taxon>Bacteria</taxon>
        <taxon>Pseudomonadati</taxon>
        <taxon>Bacteroidota</taxon>
        <taxon>Flavobacteriia</taxon>
        <taxon>Flavobacteriales</taxon>
        <taxon>Flavobacteriaceae</taxon>
        <taxon>Tenacibaculum</taxon>
    </lineage>
</organism>
<dbReference type="OrthoDB" id="959017at2"/>
<protein>
    <recommendedName>
        <fullName evidence="2">Outer membrane protein beta-barrel domain-containing protein</fullName>
    </recommendedName>
</protein>
<evidence type="ECO:0000313" key="4">
    <source>
        <dbReference type="Proteomes" id="UP000181898"/>
    </source>
</evidence>